<protein>
    <submittedName>
        <fullName evidence="1">Uncharacterized protein</fullName>
    </submittedName>
</protein>
<comment type="caution">
    <text evidence="1">The sequence shown here is derived from an EMBL/GenBank/DDBJ whole genome shotgun (WGS) entry which is preliminary data.</text>
</comment>
<dbReference type="OrthoDB" id="65590at2759"/>
<evidence type="ECO:0000313" key="1">
    <source>
        <dbReference type="EMBL" id="ELU45048.1"/>
    </source>
</evidence>
<keyword evidence="2" id="KW-1185">Reference proteome</keyword>
<reference evidence="1 2" key="1">
    <citation type="journal article" date="2013" name="Nat. Commun.">
        <title>The evolution and pathogenic mechanisms of the rice sheath blight pathogen.</title>
        <authorList>
            <person name="Zheng A."/>
            <person name="Lin R."/>
            <person name="Xu L."/>
            <person name="Qin P."/>
            <person name="Tang C."/>
            <person name="Ai P."/>
            <person name="Zhang D."/>
            <person name="Liu Y."/>
            <person name="Sun Z."/>
            <person name="Feng H."/>
            <person name="Wang Y."/>
            <person name="Chen Y."/>
            <person name="Liang X."/>
            <person name="Fu R."/>
            <person name="Li Q."/>
            <person name="Zhang J."/>
            <person name="Yu X."/>
            <person name="Xie Z."/>
            <person name="Ding L."/>
            <person name="Guan P."/>
            <person name="Tang J."/>
            <person name="Liang Y."/>
            <person name="Wang S."/>
            <person name="Deng Q."/>
            <person name="Li S."/>
            <person name="Zhu J."/>
            <person name="Wang L."/>
            <person name="Liu H."/>
            <person name="Li P."/>
        </authorList>
    </citation>
    <scope>NUCLEOTIDE SEQUENCE [LARGE SCALE GENOMIC DNA]</scope>
    <source>
        <strain evidence="2">AG-1 IA</strain>
    </source>
</reference>
<dbReference type="EMBL" id="AFRT01000220">
    <property type="protein sequence ID" value="ELU45048.1"/>
    <property type="molecule type" value="Genomic_DNA"/>
</dbReference>
<gene>
    <name evidence="1" type="ORF">AG1IA_00945</name>
</gene>
<dbReference type="AlphaFoldDB" id="L8X7L0"/>
<sequence>MYFVSSLPLSGLTYYRLRISGLDPPLVVNFWWVLRRTFARLFLGEPSCAPGCMENIRETLGSKKSILLWCLSHHSICRAEFRPIWQRESVESGKGKWRRFGGWGGDLQRWLEWVICSIKAK</sequence>
<dbReference type="HOGENOM" id="CLU_2039642_0_0_1"/>
<accession>L8X7L0</accession>
<evidence type="ECO:0000313" key="2">
    <source>
        <dbReference type="Proteomes" id="UP000011668"/>
    </source>
</evidence>
<name>L8X7L0_THACA</name>
<organism evidence="1 2">
    <name type="scientific">Thanatephorus cucumeris (strain AG1-IA)</name>
    <name type="common">Rice sheath blight fungus</name>
    <name type="synonym">Rhizoctonia solani</name>
    <dbReference type="NCBI Taxonomy" id="983506"/>
    <lineage>
        <taxon>Eukaryota</taxon>
        <taxon>Fungi</taxon>
        <taxon>Dikarya</taxon>
        <taxon>Basidiomycota</taxon>
        <taxon>Agaricomycotina</taxon>
        <taxon>Agaricomycetes</taxon>
        <taxon>Cantharellales</taxon>
        <taxon>Ceratobasidiaceae</taxon>
        <taxon>Rhizoctonia</taxon>
        <taxon>Rhizoctonia solani AG-1</taxon>
    </lineage>
</organism>
<proteinExistence type="predicted"/>
<dbReference type="Proteomes" id="UP000011668">
    <property type="component" value="Unassembled WGS sequence"/>
</dbReference>